<dbReference type="PIRSF" id="PIRSF037239">
    <property type="entry name" value="Exonuclease_Xrn2"/>
    <property type="match status" value="1"/>
</dbReference>
<dbReference type="Pfam" id="PF17846">
    <property type="entry name" value="XRN_M"/>
    <property type="match status" value="2"/>
</dbReference>
<feature type="compositionally biased region" description="Pro residues" evidence="15">
    <location>
        <begin position="985"/>
        <end position="994"/>
    </location>
</feature>
<feature type="domain" description="Xrn1 helical" evidence="17">
    <location>
        <begin position="314"/>
        <end position="471"/>
    </location>
</feature>
<feature type="compositionally biased region" description="Low complexity" evidence="15">
    <location>
        <begin position="974"/>
        <end position="984"/>
    </location>
</feature>
<evidence type="ECO:0000259" key="16">
    <source>
        <dbReference type="Pfam" id="PF03159"/>
    </source>
</evidence>
<feature type="region of interest" description="Disordered" evidence="15">
    <location>
        <begin position="111"/>
        <end position="130"/>
    </location>
</feature>
<feature type="domain" description="Xrn1 N-terminal" evidence="16">
    <location>
        <begin position="1"/>
        <end position="254"/>
    </location>
</feature>
<dbReference type="PANTHER" id="PTHR12341">
    <property type="entry name" value="5'-&gt;3' EXORIBONUCLEASE"/>
    <property type="match status" value="1"/>
</dbReference>
<dbReference type="GO" id="GO:0006364">
    <property type="term" value="P:rRNA processing"/>
    <property type="evidence" value="ECO:0007669"/>
    <property type="project" value="UniProtKB-KW"/>
</dbReference>
<dbReference type="CDD" id="cd18673">
    <property type="entry name" value="PIN_XRN1-2-like"/>
    <property type="match status" value="1"/>
</dbReference>
<dbReference type="InterPro" id="IPR027073">
    <property type="entry name" value="5_3_exoribonuclease"/>
</dbReference>
<feature type="region of interest" description="Disordered" evidence="15">
    <location>
        <begin position="521"/>
        <end position="578"/>
    </location>
</feature>
<evidence type="ECO:0000256" key="15">
    <source>
        <dbReference type="SAM" id="MobiDB-lite"/>
    </source>
</evidence>
<evidence type="ECO:0000256" key="10">
    <source>
        <dbReference type="ARBA" id="ARBA00023163"/>
    </source>
</evidence>
<comment type="subunit">
    <text evidence="13">Interacts with RAI1; the interaction is direct, stabilizes RAT1 protein structure and may stimulate its exoribonuclease activity. The interaction also stimulates RAI1 pyrophosphohydrolase activity, probably by recruiting it to mRNA substrates.</text>
</comment>
<dbReference type="InterPro" id="IPR041412">
    <property type="entry name" value="Xrn1_helical"/>
</dbReference>
<dbReference type="GO" id="GO:0006353">
    <property type="term" value="P:DNA-templated transcription termination"/>
    <property type="evidence" value="ECO:0007669"/>
    <property type="project" value="UniProtKB-KW"/>
</dbReference>
<feature type="region of interest" description="Disordered" evidence="15">
    <location>
        <begin position="931"/>
        <end position="994"/>
    </location>
</feature>
<feature type="compositionally biased region" description="Basic and acidic residues" evidence="15">
    <location>
        <begin position="545"/>
        <end position="561"/>
    </location>
</feature>
<evidence type="ECO:0000256" key="8">
    <source>
        <dbReference type="ARBA" id="ARBA00022839"/>
    </source>
</evidence>
<comment type="function">
    <text evidence="14">Possesses 5'-&gt;3' exoribonuclease activity. May promote termination of transcription by RNA polymerase II.</text>
</comment>
<comment type="similarity">
    <text evidence="2 14">Belongs to the 5'-3' exonuclease family. XRN2/RAT1 subfamily.</text>
</comment>
<evidence type="ECO:0000256" key="14">
    <source>
        <dbReference type="PIRNR" id="PIRNR037239"/>
    </source>
</evidence>
<dbReference type="GO" id="GO:0005634">
    <property type="term" value="C:nucleus"/>
    <property type="evidence" value="ECO:0007669"/>
    <property type="project" value="UniProtKB-SubCell"/>
</dbReference>
<sequence length="994" mass="113454">MGVPSFFRWLSRKYPKIISPVIEDAPQVVDGVALPIDYSAPNPNGELDNLYLDMNGIVHPCSHPENRPPPETEDDMLLAVFEYTNRVLNMARPRKVLMIAVDGVAPRAKMNQQRSRRFRSARDAQIQNEERERVLQEKEDFGEVIDESVRNKRTWDSNAITPGTPFMVKLAAALRYWTSFKLATDPGWKNLQVIISDATVPGEGEHKIMNFIRSQRFDPQYNPNTSHCIYGLDADLIFLGLATHEPHFKILREDVFAQDNRRRQRVKDTFNVTDEEKQMLEQQDSEKPFLWLHISVLREYLSAELFIPRLSFEFDLERAIDDWVFMCFFCGNDFLPHLPSLDVRENSIDTLVEVWRIILPQLRTYMTCDGILNLECVELLMSNLASREPEIFKSRYNQELRKQEAAKRRKLLKNSNVTQGKTDRNFTAPLESFPLYDVSGNSAKNSLNLSNADFVKYRKEMNLANEGNKTSAEVLKMQSMLNENGVQSQESQISVVSAANEANFDAAAAMKQKLESQIIKTEATDDNNENAASKDNDELITPEAGNHEDVVERSLKRKLEDSADTPNSGLEGEDDTGSLAGVPLVHPSGVVSGVIDTDEAVKLYEPGFHDRYYRAKFGVFGNDADKLRKDLVRCYVEGISWVLLYYYQGCASWNWYYPYHYAPFASDFKDVKNLKIEFEEGEPFLPYEQLMSVLPAASAHNLPPLFKSLMSEPDSEIIEFYPEEFPIDMNGKKMSWQGIALLPFIDERKLLKVVRDQYQYLSADELARNVRKDEVLLISNKNANYAKFATNLYGDTPVEVVKFQHFASGLSGEAFRDVEGFVLNSKLSSPVSGGGLPDLSTNLFMKVGYRMPEITCRSKSVLLNGFIPSQPMLTPQDRDAVVHRYSQRWNAADMKYNVVPVGPCATTQYQPRLGGYKSFLYFQQVNMQPHNNMPSQYANRHGPPERMSRFNNHGSNNSRFSNARNYQTNRDQQGGRYSRYSGSSRPPPRNSGYN</sequence>
<evidence type="ECO:0000256" key="4">
    <source>
        <dbReference type="ARBA" id="ARBA00022552"/>
    </source>
</evidence>
<evidence type="ECO:0000313" key="18">
    <source>
        <dbReference type="EMBL" id="SCU92968.1"/>
    </source>
</evidence>
<dbReference type="Gene3D" id="3.40.50.12390">
    <property type="match status" value="2"/>
</dbReference>
<keyword evidence="3" id="KW-0806">Transcription termination</keyword>
<dbReference type="FunFam" id="3.40.50.12390:FF:000005">
    <property type="entry name" value="5'-3' exoribonuclease 2"/>
    <property type="match status" value="1"/>
</dbReference>
<dbReference type="GO" id="GO:0000956">
    <property type="term" value="P:nuclear-transcribed mRNA catabolic process"/>
    <property type="evidence" value="ECO:0007669"/>
    <property type="project" value="TreeGrafter"/>
</dbReference>
<dbReference type="InterPro" id="IPR017151">
    <property type="entry name" value="Xrn2/3/4"/>
</dbReference>
<comment type="subcellular location">
    <subcellularLocation>
        <location evidence="1">Nucleus</location>
    </subcellularLocation>
</comment>
<dbReference type="Pfam" id="PF03159">
    <property type="entry name" value="XRN_N"/>
    <property type="match status" value="1"/>
</dbReference>
<dbReference type="GO" id="GO:0003723">
    <property type="term" value="F:RNA binding"/>
    <property type="evidence" value="ECO:0007669"/>
    <property type="project" value="TreeGrafter"/>
</dbReference>
<evidence type="ECO:0000259" key="17">
    <source>
        <dbReference type="Pfam" id="PF17846"/>
    </source>
</evidence>
<evidence type="ECO:0000256" key="2">
    <source>
        <dbReference type="ARBA" id="ARBA00006994"/>
    </source>
</evidence>
<evidence type="ECO:0000256" key="1">
    <source>
        <dbReference type="ARBA" id="ARBA00004123"/>
    </source>
</evidence>
<dbReference type="Gene3D" id="1.25.40.1050">
    <property type="match status" value="1"/>
</dbReference>
<dbReference type="GO" id="GO:0004534">
    <property type="term" value="F:5'-3' RNA exonuclease activity"/>
    <property type="evidence" value="ECO:0007669"/>
    <property type="project" value="UniProtKB-UniRule"/>
</dbReference>
<keyword evidence="11" id="KW-0539">Nucleus</keyword>
<protein>
    <recommendedName>
        <fullName evidence="14">5'-3' exoribonuclease</fullName>
        <ecNumber evidence="14">3.1.13.-</ecNumber>
    </recommendedName>
</protein>
<dbReference type="STRING" id="1230905.A0A1G4JQQ9"/>
<keyword evidence="8 14" id="KW-0269">Exonuclease</keyword>
<keyword evidence="7 14" id="KW-0378">Hydrolase</keyword>
<dbReference type="GO" id="GO:0006397">
    <property type="term" value="P:mRNA processing"/>
    <property type="evidence" value="ECO:0007669"/>
    <property type="project" value="UniProtKB-UniRule"/>
</dbReference>
<dbReference type="Proteomes" id="UP000191024">
    <property type="component" value="Chromosome E"/>
</dbReference>
<evidence type="ECO:0000256" key="3">
    <source>
        <dbReference type="ARBA" id="ARBA00022472"/>
    </source>
</evidence>
<feature type="compositionally biased region" description="Polar residues" evidence="15">
    <location>
        <begin position="949"/>
        <end position="972"/>
    </location>
</feature>
<keyword evidence="10" id="KW-0804">Transcription</keyword>
<proteinExistence type="inferred from homology"/>
<evidence type="ECO:0000256" key="9">
    <source>
        <dbReference type="ARBA" id="ARBA00023015"/>
    </source>
</evidence>
<evidence type="ECO:0000256" key="11">
    <source>
        <dbReference type="ARBA" id="ARBA00023242"/>
    </source>
</evidence>
<evidence type="ECO:0000256" key="6">
    <source>
        <dbReference type="ARBA" id="ARBA00022722"/>
    </source>
</evidence>
<dbReference type="AlphaFoldDB" id="A0A1G4JQQ9"/>
<name>A0A1G4JQQ9_9SACH</name>
<keyword evidence="6 14" id="KW-0540">Nuclease</keyword>
<dbReference type="InterPro" id="IPR004859">
    <property type="entry name" value="Xrn1_N"/>
</dbReference>
<dbReference type="OrthoDB" id="28245at2759"/>
<dbReference type="FunFam" id="3.40.50.12390:FF:000003">
    <property type="entry name" value="5'-3' exoribonuclease"/>
    <property type="match status" value="1"/>
</dbReference>
<feature type="domain" description="Xrn1 helical" evidence="17">
    <location>
        <begin position="496"/>
        <end position="877"/>
    </location>
</feature>
<gene>
    <name evidence="18" type="ORF">LAMI_0E12750G</name>
</gene>
<evidence type="ECO:0000256" key="5">
    <source>
        <dbReference type="ARBA" id="ARBA00022664"/>
    </source>
</evidence>
<dbReference type="FunFam" id="1.25.40.1050:FF:000002">
    <property type="entry name" value="5'-3' exoribonuclease"/>
    <property type="match status" value="1"/>
</dbReference>
<dbReference type="EC" id="3.1.13.-" evidence="14"/>
<evidence type="ECO:0000256" key="13">
    <source>
        <dbReference type="ARBA" id="ARBA00046943"/>
    </source>
</evidence>
<organism evidence="18 19">
    <name type="scientific">Lachancea mirantina</name>
    <dbReference type="NCBI Taxonomy" id="1230905"/>
    <lineage>
        <taxon>Eukaryota</taxon>
        <taxon>Fungi</taxon>
        <taxon>Dikarya</taxon>
        <taxon>Ascomycota</taxon>
        <taxon>Saccharomycotina</taxon>
        <taxon>Saccharomycetes</taxon>
        <taxon>Saccharomycetales</taxon>
        <taxon>Saccharomycetaceae</taxon>
        <taxon>Lachancea</taxon>
    </lineage>
</organism>
<evidence type="ECO:0000256" key="7">
    <source>
        <dbReference type="ARBA" id="ARBA00022801"/>
    </source>
</evidence>
<keyword evidence="5 14" id="KW-0507">mRNA processing</keyword>
<dbReference type="EMBL" id="LT598465">
    <property type="protein sequence ID" value="SCU92968.1"/>
    <property type="molecule type" value="Genomic_DNA"/>
</dbReference>
<comment type="function">
    <text evidence="12">Possesses 5'-&gt;3' exoribonuclease activity. Required for the processing of nuclear mRNA and rRNA precursors. May promote the termination of transcription by RNA polymerase II. Essential for vegetative cell growth and chromosome segregation.</text>
</comment>
<evidence type="ECO:0000256" key="12">
    <source>
        <dbReference type="ARBA" id="ARBA00046137"/>
    </source>
</evidence>
<dbReference type="PANTHER" id="PTHR12341:SF41">
    <property type="entry name" value="5'-3' EXORIBONUCLEASE 2"/>
    <property type="match status" value="1"/>
</dbReference>
<keyword evidence="9" id="KW-0805">Transcription regulation</keyword>
<accession>A0A1G4JQQ9</accession>
<evidence type="ECO:0000313" key="19">
    <source>
        <dbReference type="Proteomes" id="UP000191024"/>
    </source>
</evidence>
<keyword evidence="19" id="KW-1185">Reference proteome</keyword>
<reference evidence="18 19" key="1">
    <citation type="submission" date="2016-03" db="EMBL/GenBank/DDBJ databases">
        <authorList>
            <person name="Devillers H."/>
        </authorList>
    </citation>
    <scope>NUCLEOTIDE SEQUENCE [LARGE SCALE GENOMIC DNA]</scope>
    <source>
        <strain evidence="18">CBS 11717</strain>
    </source>
</reference>
<keyword evidence="4" id="KW-0698">rRNA processing</keyword>